<evidence type="ECO:0000259" key="2">
    <source>
        <dbReference type="Pfam" id="PF01757"/>
    </source>
</evidence>
<feature type="transmembrane region" description="Helical" evidence="1">
    <location>
        <begin position="382"/>
        <end position="403"/>
    </location>
</feature>
<reference evidence="5" key="1">
    <citation type="journal article" date="2019" name="Int. J. Syst. Evol. Microbiol.">
        <title>The Global Catalogue of Microorganisms (GCM) 10K type strain sequencing project: providing services to taxonomists for standard genome sequencing and annotation.</title>
        <authorList>
            <consortium name="The Broad Institute Genomics Platform"/>
            <consortium name="The Broad Institute Genome Sequencing Center for Infectious Disease"/>
            <person name="Wu L."/>
            <person name="Ma J."/>
        </authorList>
    </citation>
    <scope>NUCLEOTIDE SEQUENCE [LARGE SCALE GENOMIC DNA]</scope>
    <source>
        <strain evidence="5">DFY28</strain>
    </source>
</reference>
<evidence type="ECO:0000313" key="5">
    <source>
        <dbReference type="Proteomes" id="UP001596098"/>
    </source>
</evidence>
<dbReference type="InterPro" id="IPR050879">
    <property type="entry name" value="Acyltransferase_3"/>
</dbReference>
<feature type="domain" description="SGNH" evidence="3">
    <location>
        <begin position="477"/>
        <end position="714"/>
    </location>
</feature>
<keyword evidence="5" id="KW-1185">Reference proteome</keyword>
<evidence type="ECO:0000256" key="1">
    <source>
        <dbReference type="SAM" id="Phobius"/>
    </source>
</evidence>
<keyword evidence="4" id="KW-0012">Acyltransferase</keyword>
<feature type="domain" description="Acyltransferase 3" evidence="2">
    <location>
        <begin position="16"/>
        <end position="362"/>
    </location>
</feature>
<dbReference type="Proteomes" id="UP001596098">
    <property type="component" value="Unassembled WGS sequence"/>
</dbReference>
<name>A0ABW1R1K4_9ACTN</name>
<feature type="transmembrane region" description="Helical" evidence="1">
    <location>
        <begin position="245"/>
        <end position="265"/>
    </location>
</feature>
<feature type="transmembrane region" description="Helical" evidence="1">
    <location>
        <begin position="341"/>
        <end position="362"/>
    </location>
</feature>
<keyword evidence="1" id="KW-1133">Transmembrane helix</keyword>
<keyword evidence="1" id="KW-0472">Membrane</keyword>
<dbReference type="PANTHER" id="PTHR23028">
    <property type="entry name" value="ACETYLTRANSFERASE"/>
    <property type="match status" value="1"/>
</dbReference>
<dbReference type="Pfam" id="PF19040">
    <property type="entry name" value="SGNH"/>
    <property type="match status" value="1"/>
</dbReference>
<dbReference type="InterPro" id="IPR043968">
    <property type="entry name" value="SGNH"/>
</dbReference>
<sequence length="726" mass="77803">MPTSVPAARSAQRRDVQGLRAVAVLAVVVNHLAPGVLPGGFTGVDVFLVLSGYLITGLLLREFRESGRISLADFYARRARRIVPAATLVIVVTALASLLVLPLTRTRDLLVDGLWASLFAANVRMAQVGTDYFTQSAPPSALRHYWSLAVEEQFYLVWPALLAVVALVVVGRGARAAIPLRGFLRTGRVLLLIALVASLLWSVHATGTSPTTAYYSTFTRVHELALGALLAFLPVAALSRPVREVLVWGGLGAVGVAFLFLGDVAVPGTAALLPTLGTAAVLLAGSAASAHGPHGPHPTQTWGGRLLGIRPAVAVGDWSYSLYLWHWPLVVLVPVALGRDALGADGILGVLVLSLFLSWVSYRWVETPFRTARLWRAPRRALSIYPGSVLAVAVVVVAASAVVDSRLDSDGATIRVSDYAELLEESDGGGDGTPAVEPEVLAVRAAVLAAREGREIPAGLVPSALDAPRSFADLGDCNYKSVTKKLCPLGDPDADRSIVLVGDSHARAASPAFVEIGRRHGYRVYVLGLAGCHPTALVQVAADTGQVMSTCERFKRWTAKTVDRLAPDHLVVASYAGWAREDLTGEVIAPENDGERFLDAAERGWTRWYGRLSKNATRTHVLTDFPYLDGIPADCLTTLRGDLGRCSYHPGQLMLDLEQREERAADAVGANVIDAYAWFCDEGVCPSVVGRTITMRDEHHVTPQYAIELSDAVARRMLLPEVVAQH</sequence>
<organism evidence="4 5">
    <name type="scientific">Nocardioides yefusunii</name>
    <dbReference type="NCBI Taxonomy" id="2500546"/>
    <lineage>
        <taxon>Bacteria</taxon>
        <taxon>Bacillati</taxon>
        <taxon>Actinomycetota</taxon>
        <taxon>Actinomycetes</taxon>
        <taxon>Propionibacteriales</taxon>
        <taxon>Nocardioidaceae</taxon>
        <taxon>Nocardioides</taxon>
    </lineage>
</organism>
<gene>
    <name evidence="4" type="ORF">ACFPWU_12535</name>
</gene>
<proteinExistence type="predicted"/>
<dbReference type="PANTHER" id="PTHR23028:SF53">
    <property type="entry name" value="ACYL_TRANSF_3 DOMAIN-CONTAINING PROTEIN"/>
    <property type="match status" value="1"/>
</dbReference>
<feature type="transmembrane region" description="Helical" evidence="1">
    <location>
        <begin position="182"/>
        <end position="201"/>
    </location>
</feature>
<protein>
    <submittedName>
        <fullName evidence="4">Acyltransferase family protein</fullName>
        <ecNumber evidence="4">2.3.1.-</ecNumber>
    </submittedName>
</protein>
<dbReference type="EMBL" id="JBHSQI010000006">
    <property type="protein sequence ID" value="MFC6154488.1"/>
    <property type="molecule type" value="Genomic_DNA"/>
</dbReference>
<dbReference type="InterPro" id="IPR002656">
    <property type="entry name" value="Acyl_transf_3_dom"/>
</dbReference>
<feature type="transmembrane region" description="Helical" evidence="1">
    <location>
        <begin position="221"/>
        <end position="238"/>
    </location>
</feature>
<feature type="transmembrane region" description="Helical" evidence="1">
    <location>
        <begin position="153"/>
        <end position="170"/>
    </location>
</feature>
<evidence type="ECO:0000313" key="4">
    <source>
        <dbReference type="EMBL" id="MFC6154488.1"/>
    </source>
</evidence>
<keyword evidence="1" id="KW-0812">Transmembrane</keyword>
<feature type="transmembrane region" description="Helical" evidence="1">
    <location>
        <begin position="82"/>
        <end position="103"/>
    </location>
</feature>
<dbReference type="EC" id="2.3.1.-" evidence="4"/>
<feature type="transmembrane region" description="Helical" evidence="1">
    <location>
        <begin position="43"/>
        <end position="61"/>
    </location>
</feature>
<keyword evidence="4" id="KW-0808">Transferase</keyword>
<accession>A0ABW1R1K4</accession>
<comment type="caution">
    <text evidence="4">The sequence shown here is derived from an EMBL/GenBank/DDBJ whole genome shotgun (WGS) entry which is preliminary data.</text>
</comment>
<dbReference type="GO" id="GO:0016746">
    <property type="term" value="F:acyltransferase activity"/>
    <property type="evidence" value="ECO:0007669"/>
    <property type="project" value="UniProtKB-KW"/>
</dbReference>
<dbReference type="RefSeq" id="WP_164878719.1">
    <property type="nucleotide sequence ID" value="NZ_CP034929.1"/>
</dbReference>
<dbReference type="Pfam" id="PF01757">
    <property type="entry name" value="Acyl_transf_3"/>
    <property type="match status" value="1"/>
</dbReference>
<evidence type="ECO:0000259" key="3">
    <source>
        <dbReference type="Pfam" id="PF19040"/>
    </source>
</evidence>